<feature type="region of interest" description="Disordered" evidence="1">
    <location>
        <begin position="199"/>
        <end position="234"/>
    </location>
</feature>
<evidence type="ECO:0000313" key="2">
    <source>
        <dbReference type="EMBL" id="KAI1868358.1"/>
    </source>
</evidence>
<feature type="compositionally biased region" description="Basic and acidic residues" evidence="1">
    <location>
        <begin position="206"/>
        <end position="221"/>
    </location>
</feature>
<dbReference type="AlphaFoldDB" id="A0A9P9WKM0"/>
<reference evidence="2" key="1">
    <citation type="submission" date="2021-03" db="EMBL/GenBank/DDBJ databases">
        <title>Revisited historic fungal species revealed as producer of novel bioactive compounds through whole genome sequencing and comparative genomics.</title>
        <authorList>
            <person name="Vignolle G.A."/>
            <person name="Hochenegger N."/>
            <person name="Mach R.L."/>
            <person name="Mach-Aigner A.R."/>
            <person name="Javad Rahimi M."/>
            <person name="Salim K.A."/>
            <person name="Chan C.M."/>
            <person name="Lim L.B.L."/>
            <person name="Cai F."/>
            <person name="Druzhinina I.S."/>
            <person name="U'Ren J.M."/>
            <person name="Derntl C."/>
        </authorList>
    </citation>
    <scope>NUCLEOTIDE SEQUENCE</scope>
    <source>
        <strain evidence="2">TUCIM 5799</strain>
    </source>
</reference>
<evidence type="ECO:0000256" key="1">
    <source>
        <dbReference type="SAM" id="MobiDB-lite"/>
    </source>
</evidence>
<protein>
    <recommendedName>
        <fullName evidence="4">DUF899 domain-containing protein</fullName>
    </recommendedName>
</protein>
<name>A0A9P9WKM0_9PEZI</name>
<comment type="caution">
    <text evidence="2">The sequence shown here is derived from an EMBL/GenBank/DDBJ whole genome shotgun (WGS) entry which is preliminary data.</text>
</comment>
<evidence type="ECO:0008006" key="4">
    <source>
        <dbReference type="Google" id="ProtNLM"/>
    </source>
</evidence>
<keyword evidence="3" id="KW-1185">Reference proteome</keyword>
<gene>
    <name evidence="2" type="ORF">JX265_007181</name>
</gene>
<proteinExistence type="predicted"/>
<dbReference type="Pfam" id="PF05988">
    <property type="entry name" value="DUF899"/>
    <property type="match status" value="1"/>
</dbReference>
<evidence type="ECO:0000313" key="3">
    <source>
        <dbReference type="Proteomes" id="UP000829685"/>
    </source>
</evidence>
<dbReference type="InterPro" id="IPR010296">
    <property type="entry name" value="DUF899_thioredox"/>
</dbReference>
<organism evidence="2 3">
    <name type="scientific">Neoarthrinium moseri</name>
    <dbReference type="NCBI Taxonomy" id="1658444"/>
    <lineage>
        <taxon>Eukaryota</taxon>
        <taxon>Fungi</taxon>
        <taxon>Dikarya</taxon>
        <taxon>Ascomycota</taxon>
        <taxon>Pezizomycotina</taxon>
        <taxon>Sordariomycetes</taxon>
        <taxon>Xylariomycetidae</taxon>
        <taxon>Amphisphaeriales</taxon>
        <taxon>Apiosporaceae</taxon>
        <taxon>Neoarthrinium</taxon>
    </lineage>
</organism>
<accession>A0A9P9WKM0</accession>
<dbReference type="EMBL" id="JAFIMR010000017">
    <property type="protein sequence ID" value="KAI1868358.1"/>
    <property type="molecule type" value="Genomic_DNA"/>
</dbReference>
<dbReference type="Proteomes" id="UP000829685">
    <property type="component" value="Unassembled WGS sequence"/>
</dbReference>
<sequence length="262" mass="29477">MAAIPQAVDRDTYQKHINQLRVREKAHTREGDAIAAARRRLPMVEVDPATPLVGATGEITLIDAFEGRTQLFASYHMWHAGLSAADQCEGCTFNTGQALELSYLHSRDVTFAVFCQGPYDESNQYRKFMGWDMPWYSIPERSYGRLAIKSPHNFGMKACYLRDGGRVFETYWTTGRGCEPMSGSYGMLDMTVFGRQEPWEDSPDGWPKRFRGDSDQFRTEEGETSTVRSGIIGRPTPQWARLAAGHTDDLGPAASAAEHHYH</sequence>